<comment type="caution">
    <text evidence="1">The sequence shown here is derived from an EMBL/GenBank/DDBJ whole genome shotgun (WGS) entry which is preliminary data.</text>
</comment>
<organism evidence="1 2">
    <name type="scientific">Flavobacterium columnare</name>
    <dbReference type="NCBI Taxonomy" id="996"/>
    <lineage>
        <taxon>Bacteria</taxon>
        <taxon>Pseudomonadati</taxon>
        <taxon>Bacteroidota</taxon>
        <taxon>Flavobacteriia</taxon>
        <taxon>Flavobacteriales</taxon>
        <taxon>Flavobacteriaceae</taxon>
        <taxon>Flavobacterium</taxon>
    </lineage>
</organism>
<sequence length="110" mass="13129">MKTRKEVLELKNLGVMPNHDDDIHHSVIEDFENKLNSVEKPLNKKEAELLITLFSKESCFGLEWTLLHLIESLFNQINLDDYEKLVSKCNSNEWRDLLEYRVQNWKNQIK</sequence>
<dbReference type="Proteomes" id="UP000198034">
    <property type="component" value="Unassembled WGS sequence"/>
</dbReference>
<dbReference type="AlphaFoldDB" id="A0A246GEE6"/>
<accession>A0A246GEE6</accession>
<reference evidence="1 2" key="1">
    <citation type="journal article" date="2017" name="Infect. Genet. Evol.">
        <title>Comparative genome analysis of fish pathogen Flavobacterium columnare reveals extensive sequence diversity within the species.</title>
        <authorList>
            <person name="Kayansamruaj P."/>
            <person name="Dong H.T."/>
            <person name="Hirono I."/>
            <person name="Kondo H."/>
            <person name="Senapin S."/>
            <person name="Rodkhum C."/>
        </authorList>
    </citation>
    <scope>NUCLEOTIDE SEQUENCE [LARGE SCALE GENOMIC DNA]</scope>
    <source>
        <strain evidence="1 2">1214</strain>
    </source>
</reference>
<name>A0A246GEE6_9FLAO</name>
<proteinExistence type="predicted"/>
<evidence type="ECO:0000313" key="1">
    <source>
        <dbReference type="EMBL" id="OWP79768.1"/>
    </source>
</evidence>
<gene>
    <name evidence="1" type="ORF">BWK62_00615</name>
</gene>
<evidence type="ECO:0000313" key="2">
    <source>
        <dbReference type="Proteomes" id="UP000198034"/>
    </source>
</evidence>
<protein>
    <submittedName>
        <fullName evidence="1">Uncharacterized protein</fullName>
    </submittedName>
</protein>
<dbReference type="EMBL" id="MTCY01000001">
    <property type="protein sequence ID" value="OWP79768.1"/>
    <property type="molecule type" value="Genomic_DNA"/>
</dbReference>